<accession>A0ABR3X156</accession>
<comment type="caution">
    <text evidence="1">The sequence shown here is derived from an EMBL/GenBank/DDBJ whole genome shotgun (WGS) entry which is preliminary data.</text>
</comment>
<proteinExistence type="predicted"/>
<reference evidence="1 2" key="1">
    <citation type="journal article" date="2024" name="Commun. Biol.">
        <title>Comparative genomic analysis of thermophilic fungi reveals convergent evolutionary adaptations and gene losses.</title>
        <authorList>
            <person name="Steindorff A.S."/>
            <person name="Aguilar-Pontes M.V."/>
            <person name="Robinson A.J."/>
            <person name="Andreopoulos B."/>
            <person name="LaButti K."/>
            <person name="Kuo A."/>
            <person name="Mondo S."/>
            <person name="Riley R."/>
            <person name="Otillar R."/>
            <person name="Haridas S."/>
            <person name="Lipzen A."/>
            <person name="Grimwood J."/>
            <person name="Schmutz J."/>
            <person name="Clum A."/>
            <person name="Reid I.D."/>
            <person name="Moisan M.C."/>
            <person name="Butler G."/>
            <person name="Nguyen T.T.M."/>
            <person name="Dewar K."/>
            <person name="Conant G."/>
            <person name="Drula E."/>
            <person name="Henrissat B."/>
            <person name="Hansel C."/>
            <person name="Singer S."/>
            <person name="Hutchinson M.I."/>
            <person name="de Vries R.P."/>
            <person name="Natvig D.O."/>
            <person name="Powell A.J."/>
            <person name="Tsang A."/>
            <person name="Grigoriev I.V."/>
        </authorList>
    </citation>
    <scope>NUCLEOTIDE SEQUENCE [LARGE SCALE GENOMIC DNA]</scope>
    <source>
        <strain evidence="1 2">ATCC 24622</strain>
    </source>
</reference>
<evidence type="ECO:0000313" key="1">
    <source>
        <dbReference type="EMBL" id="KAL1869441.1"/>
    </source>
</evidence>
<protein>
    <submittedName>
        <fullName evidence="1">Uncharacterized protein</fullName>
    </submittedName>
</protein>
<evidence type="ECO:0000313" key="2">
    <source>
        <dbReference type="Proteomes" id="UP001586593"/>
    </source>
</evidence>
<organism evidence="1 2">
    <name type="scientific">Phialemonium thermophilum</name>
    <dbReference type="NCBI Taxonomy" id="223376"/>
    <lineage>
        <taxon>Eukaryota</taxon>
        <taxon>Fungi</taxon>
        <taxon>Dikarya</taxon>
        <taxon>Ascomycota</taxon>
        <taxon>Pezizomycotina</taxon>
        <taxon>Sordariomycetes</taxon>
        <taxon>Sordariomycetidae</taxon>
        <taxon>Cephalothecales</taxon>
        <taxon>Cephalothecaceae</taxon>
        <taxon>Phialemonium</taxon>
    </lineage>
</organism>
<dbReference type="Proteomes" id="UP001586593">
    <property type="component" value="Unassembled WGS sequence"/>
</dbReference>
<dbReference type="EMBL" id="JAZHXJ010000196">
    <property type="protein sequence ID" value="KAL1869441.1"/>
    <property type="molecule type" value="Genomic_DNA"/>
</dbReference>
<gene>
    <name evidence="1" type="ORF">VTK73DRAFT_3145</name>
</gene>
<sequence length="81" mass="9190">MLPIPFRTLDFLCHKESALSSNQRQTGTMPCRPLRYCGTDLTTTIYTGVMKKAIQTVEVERPASREGMDVLQRGRKEMVAK</sequence>
<name>A0ABR3X156_9PEZI</name>
<keyword evidence="2" id="KW-1185">Reference proteome</keyword>